<organism evidence="2">
    <name type="scientific">Zea mays</name>
    <name type="common">Maize</name>
    <dbReference type="NCBI Taxonomy" id="4577"/>
    <lineage>
        <taxon>Eukaryota</taxon>
        <taxon>Viridiplantae</taxon>
        <taxon>Streptophyta</taxon>
        <taxon>Embryophyta</taxon>
        <taxon>Tracheophyta</taxon>
        <taxon>Spermatophyta</taxon>
        <taxon>Magnoliopsida</taxon>
        <taxon>Liliopsida</taxon>
        <taxon>Poales</taxon>
        <taxon>Poaceae</taxon>
        <taxon>PACMAD clade</taxon>
        <taxon>Panicoideae</taxon>
        <taxon>Andropogonodae</taxon>
        <taxon>Andropogoneae</taxon>
        <taxon>Tripsacinae</taxon>
        <taxon>Zea</taxon>
    </lineage>
</organism>
<evidence type="ECO:0000313" key="2">
    <source>
        <dbReference type="EMBL" id="AQK79726.1"/>
    </source>
</evidence>
<sequence length="77" mass="7972">MEARAARRAESENVPEGKQEDRSDHGQESTPARLGGGAPGAAQGKRGRGVSLAKTGGPRRPAGANLAKNWSRDGGHQ</sequence>
<feature type="region of interest" description="Disordered" evidence="1">
    <location>
        <begin position="1"/>
        <end position="77"/>
    </location>
</feature>
<protein>
    <submittedName>
        <fullName evidence="2">Uncharacterized protein</fullName>
    </submittedName>
</protein>
<feature type="compositionally biased region" description="Basic and acidic residues" evidence="1">
    <location>
        <begin position="1"/>
        <end position="27"/>
    </location>
</feature>
<dbReference type="AlphaFoldDB" id="A0A1D6LIW8"/>
<name>A0A1D6LIW8_MAIZE</name>
<dbReference type="InParanoid" id="A0A1D6LIW8"/>
<proteinExistence type="predicted"/>
<evidence type="ECO:0000256" key="1">
    <source>
        <dbReference type="SAM" id="MobiDB-lite"/>
    </source>
</evidence>
<accession>A0A1D6LIW8</accession>
<dbReference type="EMBL" id="CM000782">
    <property type="protein sequence ID" value="AQK79726.1"/>
    <property type="molecule type" value="Genomic_DNA"/>
</dbReference>
<reference evidence="2" key="1">
    <citation type="submission" date="2015-12" db="EMBL/GenBank/DDBJ databases">
        <title>Update maize B73 reference genome by single molecule sequencing technologies.</title>
        <authorList>
            <consortium name="Maize Genome Sequencing Project"/>
            <person name="Ware D."/>
        </authorList>
    </citation>
    <scope>NUCLEOTIDE SEQUENCE</scope>
    <source>
        <tissue evidence="2">Seedling</tissue>
    </source>
</reference>
<dbReference type="IntAct" id="A0A1D6LIW8">
    <property type="interactions" value="3"/>
</dbReference>
<gene>
    <name evidence="2" type="ORF">ZEAMMB73_Zm00001d035815</name>
</gene>